<sequence>VDNLLKPCADMGFQADSLIEWKFDIDKQISHIVLGRGPPGGSWNTFPPTVRTLSPAAWLSLPPHSAQGAARLSARAVANYCRRYVHACKLQKYFRTGVTVTSVTRLPQSDGPGCHNKRCPLNAQFCVAGYDNVTCRPFRYTCARVVVASGSAERPNALAPRLARHALHALAPLQRAIQATASHATPVPGAVLIVGSGLSAADAVCLCRAAGLRALHLHRAPADALARLSPVAYPDYCQVYKMMCDGPSGNHNNYTPYPDHTIIDITPETPPNKLTSDDIEDYALTLKTVKLLNLKTQEITVIQVYVVGVFIGSKPDLSFLQTNYLDCIDVKTDCDKCTDQAIAQRKIDEKQCFLKNHWLYIKSMLGQSIQICKSRYLNQTEINGNGDTECEIKDCNRRNDSEIGKSDKDFDKLNTSIIPYNDDDNVKCQCDMMNPYSSGLGFGVDPKKPVDGRNNPIAIDRTTHEILNAPRGMYSLGPLTADNFVRFIPGGALAIVADIHKKNNPPSTVAGGGLYGALQRRERVERVAGEARRQRVGALGALAPLQRAIQATASHATPVPGAVLIVGSGLSAADAVCLCRAAGLRALHLHRAPADALARLSPVAYPDYCQVYKMMCDGPSGNHNNYTPYPEHTIIDITPETPPNKLTSDDIEDYALTLKTVKLLNLKTQEITVIQVYVVGVFIGSKPDLSFLQTNYLDCIDVKTDCDKCTDQAIAQRKIDEKQCFLKNHWLYIKSMLGQSIQICKSRYLNQTEINGNGDTECEIKDCNRRNDSEIGKSDKDFDKLNTSIIPYNDDDNVKCQCDMMNPYSSGLGFGVDPKKPVDGRNNPIAIDRTTHEILNAPRGMYSLGPLTADNFVRFIPGGALAIVADIHKKNK</sequence>
<dbReference type="SUPFAM" id="SSF51905">
    <property type="entry name" value="FAD/NAD(P)-binding domain"/>
    <property type="match status" value="1"/>
</dbReference>
<dbReference type="InterPro" id="IPR029731">
    <property type="entry name" value="OSGIN1/2"/>
</dbReference>
<protein>
    <submittedName>
        <fullName evidence="1">Uncharacterized protein</fullName>
    </submittedName>
</protein>
<comment type="caution">
    <text evidence="1">The sequence shown here is derived from an EMBL/GenBank/DDBJ whole genome shotgun (WGS) entry which is preliminary data.</text>
</comment>
<dbReference type="OrthoDB" id="412005at2759"/>
<dbReference type="PANTHER" id="PTHR15192">
    <property type="entry name" value="PROTEIN CBG05349"/>
    <property type="match status" value="1"/>
</dbReference>
<organism evidence="1 2">
    <name type="scientific">Arctia plantaginis</name>
    <name type="common">Wood tiger moth</name>
    <name type="synonym">Phalaena plantaginis</name>
    <dbReference type="NCBI Taxonomy" id="874455"/>
    <lineage>
        <taxon>Eukaryota</taxon>
        <taxon>Metazoa</taxon>
        <taxon>Ecdysozoa</taxon>
        <taxon>Arthropoda</taxon>
        <taxon>Hexapoda</taxon>
        <taxon>Insecta</taxon>
        <taxon>Pterygota</taxon>
        <taxon>Neoptera</taxon>
        <taxon>Endopterygota</taxon>
        <taxon>Lepidoptera</taxon>
        <taxon>Glossata</taxon>
        <taxon>Ditrysia</taxon>
        <taxon>Noctuoidea</taxon>
        <taxon>Erebidae</taxon>
        <taxon>Arctiinae</taxon>
        <taxon>Arctia</taxon>
    </lineage>
</organism>
<accession>A0A8S0ZHV7</accession>
<reference evidence="1 2" key="1">
    <citation type="submission" date="2020-04" db="EMBL/GenBank/DDBJ databases">
        <authorList>
            <person name="Wallbank WR R."/>
            <person name="Pardo Diaz C."/>
            <person name="Kozak K."/>
            <person name="Martin S."/>
            <person name="Jiggins C."/>
            <person name="Moest M."/>
            <person name="Warren A I."/>
            <person name="Byers J.R.P. K."/>
            <person name="Montejo-Kovacevich G."/>
            <person name="Yen C E."/>
        </authorList>
    </citation>
    <scope>NUCLEOTIDE SEQUENCE [LARGE SCALE GENOMIC DNA]</scope>
</reference>
<gene>
    <name evidence="1" type="ORF">APLA_LOCUS4812</name>
</gene>
<dbReference type="PANTHER" id="PTHR15192:SF8">
    <property type="entry name" value="FAD_NAD(P)-BINDING DOMAIN-CONTAINING PROTEIN"/>
    <property type="match status" value="1"/>
</dbReference>
<feature type="non-terminal residue" evidence="1">
    <location>
        <position position="1"/>
    </location>
</feature>
<dbReference type="InterPro" id="IPR036188">
    <property type="entry name" value="FAD/NAD-bd_sf"/>
</dbReference>
<dbReference type="AlphaFoldDB" id="A0A8S0ZHV7"/>
<name>A0A8S0ZHV7_ARCPL</name>
<dbReference type="Gene3D" id="3.50.50.60">
    <property type="entry name" value="FAD/NAD(P)-binding domain"/>
    <property type="match status" value="1"/>
</dbReference>
<evidence type="ECO:0000313" key="2">
    <source>
        <dbReference type="Proteomes" id="UP000494106"/>
    </source>
</evidence>
<keyword evidence="2" id="KW-1185">Reference proteome</keyword>
<dbReference type="Proteomes" id="UP000494106">
    <property type="component" value="Unassembled WGS sequence"/>
</dbReference>
<dbReference type="EMBL" id="CADEBC010000477">
    <property type="protein sequence ID" value="CAB3232387.1"/>
    <property type="molecule type" value="Genomic_DNA"/>
</dbReference>
<evidence type="ECO:0000313" key="1">
    <source>
        <dbReference type="EMBL" id="CAB3232387.1"/>
    </source>
</evidence>
<proteinExistence type="predicted"/>